<feature type="compositionally biased region" description="Polar residues" evidence="4">
    <location>
        <begin position="1"/>
        <end position="40"/>
    </location>
</feature>
<feature type="compositionally biased region" description="Acidic residues" evidence="4">
    <location>
        <begin position="152"/>
        <end position="162"/>
    </location>
</feature>
<feature type="zinc finger region" description="C3H1-type" evidence="3">
    <location>
        <begin position="1148"/>
        <end position="1173"/>
    </location>
</feature>
<dbReference type="SUPFAM" id="SSF46689">
    <property type="entry name" value="Homeodomain-like"/>
    <property type="match status" value="1"/>
</dbReference>
<feature type="domain" description="C3H1-type" evidence="6">
    <location>
        <begin position="1148"/>
        <end position="1173"/>
    </location>
</feature>
<dbReference type="InterPro" id="IPR017923">
    <property type="entry name" value="TFIIS_N"/>
</dbReference>
<keyword evidence="3" id="KW-0863">Zinc-finger</keyword>
<evidence type="ECO:0000256" key="3">
    <source>
        <dbReference type="PROSITE-ProRule" id="PRU00723"/>
    </source>
</evidence>
<dbReference type="Proteomes" id="UP000077115">
    <property type="component" value="Unassembled WGS sequence"/>
</dbReference>
<dbReference type="GO" id="GO:0008270">
    <property type="term" value="F:zinc ion binding"/>
    <property type="evidence" value="ECO:0007669"/>
    <property type="project" value="UniProtKB-KW"/>
</dbReference>
<dbReference type="PROSITE" id="PS50103">
    <property type="entry name" value="ZF_C3H1"/>
    <property type="match status" value="1"/>
</dbReference>
<accession>A0A177WMM4</accession>
<dbReference type="EMBL" id="DS022304">
    <property type="protein sequence ID" value="OAJ40690.1"/>
    <property type="molecule type" value="Genomic_DNA"/>
</dbReference>
<feature type="domain" description="Homeobox" evidence="5">
    <location>
        <begin position="37"/>
        <end position="97"/>
    </location>
</feature>
<dbReference type="PROSITE" id="PS50071">
    <property type="entry name" value="HOMEOBOX_2"/>
    <property type="match status" value="1"/>
</dbReference>
<keyword evidence="3" id="KW-0862">Zinc</keyword>
<dbReference type="PANTHER" id="PTHR46557">
    <property type="entry name" value="SERINE/THREONINE-PROTEIN PHOSPHATASE 1 REGULATORY SUBUNIT 10-RELATED"/>
    <property type="match status" value="1"/>
</dbReference>
<gene>
    <name evidence="8" type="ORF">BDEG_24396</name>
</gene>
<dbReference type="InterPro" id="IPR035441">
    <property type="entry name" value="TFIIS/LEDGF_dom_sf"/>
</dbReference>
<dbReference type="PANTHER" id="PTHR46557:SF1">
    <property type="entry name" value="SERINE_THREONINE-PROTEIN PHOSPHATASE 1 REGULATORY SUBUNIT 10"/>
    <property type="match status" value="1"/>
</dbReference>
<dbReference type="VEuPathDB" id="FungiDB:BDEG_24396"/>
<dbReference type="GO" id="GO:0072357">
    <property type="term" value="C:PTW/PP1 phosphatase complex"/>
    <property type="evidence" value="ECO:0007669"/>
    <property type="project" value="TreeGrafter"/>
</dbReference>
<dbReference type="GO" id="GO:0008157">
    <property type="term" value="F:protein phosphatase 1 binding"/>
    <property type="evidence" value="ECO:0007669"/>
    <property type="project" value="TreeGrafter"/>
</dbReference>
<proteinExistence type="predicted"/>
<feature type="domain" description="TFIIS N-terminal" evidence="7">
    <location>
        <begin position="369"/>
        <end position="449"/>
    </location>
</feature>
<dbReference type="InterPro" id="IPR001356">
    <property type="entry name" value="HD"/>
</dbReference>
<reference evidence="8 9" key="2">
    <citation type="submission" date="2016-05" db="EMBL/GenBank/DDBJ databases">
        <title>Lineage-specific infection strategies underlie the spectrum of fungal disease in amphibians.</title>
        <authorList>
            <person name="Cuomo C.A."/>
            <person name="Farrer R.A."/>
            <person name="James T."/>
            <person name="Longcore J."/>
            <person name="Birren B."/>
        </authorList>
    </citation>
    <scope>NUCLEOTIDE SEQUENCE [LARGE SCALE GENOMIC DNA]</scope>
    <source>
        <strain evidence="8 9">JEL423</strain>
    </source>
</reference>
<dbReference type="InterPro" id="IPR009057">
    <property type="entry name" value="Homeodomain-like_sf"/>
</dbReference>
<dbReference type="OrthoDB" id="2138378at2759"/>
<sequence length="1173" mass="129093">MSQGLNSHYSSDSPNTPMMQASAATQSVSSKSKTVRSNPQKGRHFYKPELIAWLENQFAENPNTTMTDISAIKIPDGLSAVQIARWMTRKRSTLKKQTSATSNGSSVLNLHTSSLDLPNRATVDSDINHDKHVDGSGNIGKSAVEATKVIDDDTESLTEESYEEHKDNDEKNELLKSDEIEEAHIANDSIDKAINDIKGPPDHIGIPAIDLSFGVKVDSKPISRHIAPNTIQSSPNQIDAKSEAGLNSNRMMDQDEYRLENLELEDSEDMYIMSDVSMERQDSITSADFGIHTINQNTSENLDIQTPSSLTSVIGEGIHKLIDPAQLSRFSRYMSIQQTPQEKLNVIQVLQNTVHEPTLTKFMSGKGIQIINVWLTESIKDSNINEQLVLSILKFIQRLPFDIDCLKHSLLGKSVRKIVKFGTELKLSQEIILIANELMARWTKLIIADRKPGKYTPQSSRIVVSIAPPNAKYIVKQTPNETRSYQVLKPTTLISNDSAPRLPKIRLKSSSLYHESSTTQSPANPISTHATVVKTTHKPKATASATLTKTVTAKPVGVTEKKNLLVIPPLSGETTKPASNSYFKKLVEPVLTKPKSRSISSPQIAIPNLEIKPICANGDLKRHIDDCNTASFDVASDGLKELGIKDGVIESGQDYHVDKACKLSTSEIGSTGFNLSTEMDTSTLLQPEALRTDSLNMTLPDVLPSYKREVVQSSGDQPVSPEMRRLDKNNIISILAKPIYGEIAAAAALNSAVSTRFGKPKKSVRFRPDDQLCKIKYIEKAVYEKSGSGDRTKARDFDKFEGQQAFQQLRDEQQPVIDWQAPRELLLRNQVQRGSNSTEAKVQEERERTALSKVYYLDSDIPPSPAEPNVVYSTTLETDYDAFATSIPLTKLGANAIVAPIASVAPTWAIPTAITPVINPTITTPNYLDAVLARVSQTAVKDTWSPPISSLDTTGLSISTLNSLSELASTLLTPSGGLAAALLSTLATASAVSVPQATTEYTYLTKNNPNEDTSKLKTGLNGAPVSYPYTGQANQSANGTSNFASTTASNLFGHNNYTPTAPVSNYYDHNESYDLKRRHDFNSHAPPYHTSRGNEYDYNSDRFNGGADSYTFGNGENTYRRDTPYHGGQDLGEYGHAKKPRYNSGGKYDVRPICEFYKRGQCKYGNHCRKRHE</sequence>
<dbReference type="GO" id="GO:0005634">
    <property type="term" value="C:nucleus"/>
    <property type="evidence" value="ECO:0007669"/>
    <property type="project" value="UniProtKB-SubCell"/>
</dbReference>
<name>A0A177WMM4_BATDL</name>
<comment type="subcellular location">
    <subcellularLocation>
        <location evidence="2">Nucleus</location>
    </subcellularLocation>
</comment>
<organism evidence="8 9">
    <name type="scientific">Batrachochytrium dendrobatidis (strain JEL423)</name>
    <dbReference type="NCBI Taxonomy" id="403673"/>
    <lineage>
        <taxon>Eukaryota</taxon>
        <taxon>Fungi</taxon>
        <taxon>Fungi incertae sedis</taxon>
        <taxon>Chytridiomycota</taxon>
        <taxon>Chytridiomycota incertae sedis</taxon>
        <taxon>Chytridiomycetes</taxon>
        <taxon>Rhizophydiales</taxon>
        <taxon>Rhizophydiales incertae sedis</taxon>
        <taxon>Batrachochytrium</taxon>
    </lineage>
</organism>
<dbReference type="STRING" id="403673.A0A177WMM4"/>
<evidence type="ECO:0000313" key="8">
    <source>
        <dbReference type="EMBL" id="OAJ40690.1"/>
    </source>
</evidence>
<dbReference type="Gene3D" id="1.20.930.10">
    <property type="entry name" value="Conserved domain common to transcription factors TFIIS, elongin A, CRSP70"/>
    <property type="match status" value="1"/>
</dbReference>
<evidence type="ECO:0000259" key="7">
    <source>
        <dbReference type="PROSITE" id="PS51319"/>
    </source>
</evidence>
<evidence type="ECO:0000256" key="4">
    <source>
        <dbReference type="SAM" id="MobiDB-lite"/>
    </source>
</evidence>
<evidence type="ECO:0000256" key="2">
    <source>
        <dbReference type="PROSITE-ProRule" id="PRU00649"/>
    </source>
</evidence>
<dbReference type="SUPFAM" id="SSF47676">
    <property type="entry name" value="Conserved domain common to transcription factors TFIIS, elongin A, CRSP70"/>
    <property type="match status" value="1"/>
</dbReference>
<evidence type="ECO:0000313" key="9">
    <source>
        <dbReference type="Proteomes" id="UP000077115"/>
    </source>
</evidence>
<keyword evidence="1" id="KW-0371">Homeobox</keyword>
<dbReference type="GO" id="GO:0000785">
    <property type="term" value="C:chromatin"/>
    <property type="evidence" value="ECO:0007669"/>
    <property type="project" value="TreeGrafter"/>
</dbReference>
<evidence type="ECO:0000259" key="6">
    <source>
        <dbReference type="PROSITE" id="PS50103"/>
    </source>
</evidence>
<dbReference type="GO" id="GO:0003677">
    <property type="term" value="F:DNA binding"/>
    <property type="evidence" value="ECO:0007669"/>
    <property type="project" value="UniProtKB-UniRule"/>
</dbReference>
<protein>
    <submittedName>
        <fullName evidence="8">Uncharacterized protein</fullName>
    </submittedName>
</protein>
<evidence type="ECO:0000256" key="1">
    <source>
        <dbReference type="PROSITE-ProRule" id="PRU00108"/>
    </source>
</evidence>
<feature type="DNA-binding region" description="Homeobox" evidence="1">
    <location>
        <begin position="39"/>
        <end position="98"/>
    </location>
</feature>
<keyword evidence="1" id="KW-0238">DNA-binding</keyword>
<dbReference type="InterPro" id="IPR000571">
    <property type="entry name" value="Znf_CCCH"/>
</dbReference>
<feature type="region of interest" description="Disordered" evidence="4">
    <location>
        <begin position="128"/>
        <end position="174"/>
    </location>
</feature>
<dbReference type="eggNOG" id="ENOG502S7AC">
    <property type="taxonomic scope" value="Eukaryota"/>
</dbReference>
<keyword evidence="2" id="KW-0539">Nucleus</keyword>
<dbReference type="PROSITE" id="PS51319">
    <property type="entry name" value="TFIIS_N"/>
    <property type="match status" value="1"/>
</dbReference>
<keyword evidence="3" id="KW-0479">Metal-binding</keyword>
<feature type="region of interest" description="Disordered" evidence="4">
    <location>
        <begin position="1"/>
        <end position="42"/>
    </location>
</feature>
<feature type="compositionally biased region" description="Basic and acidic residues" evidence="4">
    <location>
        <begin position="163"/>
        <end position="174"/>
    </location>
</feature>
<evidence type="ECO:0000259" key="5">
    <source>
        <dbReference type="PROSITE" id="PS50071"/>
    </source>
</evidence>
<dbReference type="AlphaFoldDB" id="A0A177WMM4"/>
<reference evidence="8 9" key="1">
    <citation type="submission" date="2006-10" db="EMBL/GenBank/DDBJ databases">
        <title>The Genome Sequence of Batrachochytrium dendrobatidis JEL423.</title>
        <authorList>
            <consortium name="The Broad Institute Genome Sequencing Platform"/>
            <person name="Birren B."/>
            <person name="Lander E."/>
            <person name="Galagan J."/>
            <person name="Cuomo C."/>
            <person name="Devon K."/>
            <person name="Jaffe D."/>
            <person name="Butler J."/>
            <person name="Alvarez P."/>
            <person name="Gnerre S."/>
            <person name="Grabherr M."/>
            <person name="Kleber M."/>
            <person name="Mauceli E."/>
            <person name="Brockman W."/>
            <person name="Young S."/>
            <person name="LaButti K."/>
            <person name="Sykes S."/>
            <person name="DeCaprio D."/>
            <person name="Crawford M."/>
            <person name="Koehrsen M."/>
            <person name="Engels R."/>
            <person name="Montgomery P."/>
            <person name="Pearson M."/>
            <person name="Howarth C."/>
            <person name="Larson L."/>
            <person name="White J."/>
            <person name="O'Leary S."/>
            <person name="Kodira C."/>
            <person name="Zeng Q."/>
            <person name="Yandava C."/>
            <person name="Alvarado L."/>
            <person name="Longcore J."/>
            <person name="James T."/>
        </authorList>
    </citation>
    <scope>NUCLEOTIDE SEQUENCE [LARGE SCALE GENOMIC DNA]</scope>
    <source>
        <strain evidence="8 9">JEL423</strain>
    </source>
</reference>